<evidence type="ECO:0000313" key="1">
    <source>
        <dbReference type="EMBL" id="MCC8364501.1"/>
    </source>
</evidence>
<name>A0ABS8JLK9_9GAMM</name>
<dbReference type="Proteomes" id="UP001165293">
    <property type="component" value="Unassembled WGS sequence"/>
</dbReference>
<evidence type="ECO:0000313" key="2">
    <source>
        <dbReference type="Proteomes" id="UP001165293"/>
    </source>
</evidence>
<gene>
    <name evidence="1" type="ORF">LK996_15625</name>
</gene>
<dbReference type="Gene3D" id="2.60.120.200">
    <property type="match status" value="1"/>
</dbReference>
<dbReference type="RefSeq" id="WP_230528303.1">
    <property type="nucleotide sequence ID" value="NZ_JAJGAK010000005.1"/>
</dbReference>
<organism evidence="1 2">
    <name type="scientific">Noviluteimonas lactosilytica</name>
    <dbReference type="NCBI Taxonomy" id="2888523"/>
    <lineage>
        <taxon>Bacteria</taxon>
        <taxon>Pseudomonadati</taxon>
        <taxon>Pseudomonadota</taxon>
        <taxon>Gammaproteobacteria</taxon>
        <taxon>Lysobacterales</taxon>
        <taxon>Lysobacteraceae</taxon>
        <taxon>Noviluteimonas</taxon>
    </lineage>
</organism>
<protein>
    <submittedName>
        <fullName evidence="1">Uncharacterized protein</fullName>
    </submittedName>
</protein>
<dbReference type="EMBL" id="JAJGAK010000005">
    <property type="protein sequence ID" value="MCC8364501.1"/>
    <property type="molecule type" value="Genomic_DNA"/>
</dbReference>
<proteinExistence type="predicted"/>
<reference evidence="1" key="1">
    <citation type="submission" date="2021-10" db="EMBL/GenBank/DDBJ databases">
        <authorList>
            <person name="Lyu M."/>
            <person name="Wang X."/>
            <person name="Meng X."/>
            <person name="Xu K."/>
        </authorList>
    </citation>
    <scope>NUCLEOTIDE SEQUENCE</scope>
    <source>
        <strain evidence="1">A6</strain>
    </source>
</reference>
<sequence length="286" mass="30532">MIINPYAFASVAAGPYLDQLGVLPRSAHGLRKLISTATKCMDVRNRGSGATATIGFSGDSINVAQVLAVFSGSDYVDITRLYDQVDQTSAGYHFDQATVAKQPSIVVSGAFQNKIKFSGSQFMGTANVMPFGTPHWSIYSRKKFDAQATRVFIEQSLNASGSNPQAAFLYSAALNRLYPYCQNAAGAHRSGWVDCFNTVVQHTFRFNRAIVGAGEFVSRQNGAAQLINGFGGTTEQTGNFNANTVYLGGRGDGSIGAVMDLDNLAQYDVDTSAYDSLIEAIIGVAP</sequence>
<comment type="caution">
    <text evidence="1">The sequence shown here is derived from an EMBL/GenBank/DDBJ whole genome shotgun (WGS) entry which is preliminary data.</text>
</comment>
<accession>A0ABS8JLK9</accession>
<keyword evidence="2" id="KW-1185">Reference proteome</keyword>